<sequence length="164" mass="17116">MTGNRANTPAASNPTTSESIAAMRSGPASTKSNARYRTPRCRSATVCPSRISVLPSSIKRPPLGSSRSEASVNSPASEFSTTSTPLPSVARRNASSNSNDRESEIWISSKPIARNVSHLARLAVTKTSAPQYRANDTAAIPTPPVPACTNTFCPAATSANTDSP</sequence>
<feature type="compositionally biased region" description="Polar residues" evidence="1">
    <location>
        <begin position="1"/>
        <end position="19"/>
    </location>
</feature>
<dbReference type="EMBL" id="CSAE01000119">
    <property type="protein sequence ID" value="COV45229.1"/>
    <property type="molecule type" value="Genomic_DNA"/>
</dbReference>
<dbReference type="Proteomes" id="UP000038802">
    <property type="component" value="Unassembled WGS sequence"/>
</dbReference>
<feature type="compositionally biased region" description="Polar residues" evidence="1">
    <location>
        <begin position="65"/>
        <end position="86"/>
    </location>
</feature>
<name>A0A0U0QW91_MYCTX</name>
<accession>A0A0U0QW91</accession>
<dbReference type="AlphaFoldDB" id="A0A0U0QW91"/>
<reference evidence="3" key="1">
    <citation type="submission" date="2015-03" db="EMBL/GenBank/DDBJ databases">
        <authorList>
            <consortium name="Pathogen Informatics"/>
        </authorList>
    </citation>
    <scope>NUCLEOTIDE SEQUENCE [LARGE SCALE GENOMIC DNA]</scope>
    <source>
        <strain evidence="3">K00500041</strain>
    </source>
</reference>
<evidence type="ECO:0000313" key="2">
    <source>
        <dbReference type="EMBL" id="COV45229.1"/>
    </source>
</evidence>
<feature type="region of interest" description="Disordered" evidence="1">
    <location>
        <begin position="1"/>
        <end position="104"/>
    </location>
</feature>
<protein>
    <submittedName>
        <fullName evidence="2">Uncharacterized protein</fullName>
    </submittedName>
</protein>
<gene>
    <name evidence="2" type="ORF">ERS007703_01421</name>
</gene>
<evidence type="ECO:0000313" key="3">
    <source>
        <dbReference type="Proteomes" id="UP000038802"/>
    </source>
</evidence>
<proteinExistence type="predicted"/>
<evidence type="ECO:0000256" key="1">
    <source>
        <dbReference type="SAM" id="MobiDB-lite"/>
    </source>
</evidence>
<organism evidence="2 3">
    <name type="scientific">Mycobacterium tuberculosis</name>
    <dbReference type="NCBI Taxonomy" id="1773"/>
    <lineage>
        <taxon>Bacteria</taxon>
        <taxon>Bacillati</taxon>
        <taxon>Actinomycetota</taxon>
        <taxon>Actinomycetes</taxon>
        <taxon>Mycobacteriales</taxon>
        <taxon>Mycobacteriaceae</taxon>
        <taxon>Mycobacterium</taxon>
        <taxon>Mycobacterium tuberculosis complex</taxon>
    </lineage>
</organism>